<feature type="compositionally biased region" description="Basic and acidic residues" evidence="1">
    <location>
        <begin position="1"/>
        <end position="22"/>
    </location>
</feature>
<sequence>MAAQKKEERIRQAELEKQEARENNATTRKAVEMVVTPPRAAVIPRQVGHTYSTTGQTGLPTGAIRCQLCLDMALGSPLLRWMRAGLRPTLLGSHTGVGGSVTHNTRVQGYPHGYGTGRTYS</sequence>
<evidence type="ECO:0000256" key="1">
    <source>
        <dbReference type="SAM" id="MobiDB-lite"/>
    </source>
</evidence>
<feature type="region of interest" description="Disordered" evidence="1">
    <location>
        <begin position="1"/>
        <end position="33"/>
    </location>
</feature>
<dbReference type="EMBL" id="AWUE01022016">
    <property type="protein sequence ID" value="OMO59941.1"/>
    <property type="molecule type" value="Genomic_DNA"/>
</dbReference>
<organism evidence="2 3">
    <name type="scientific">Corchorus olitorius</name>
    <dbReference type="NCBI Taxonomy" id="93759"/>
    <lineage>
        <taxon>Eukaryota</taxon>
        <taxon>Viridiplantae</taxon>
        <taxon>Streptophyta</taxon>
        <taxon>Embryophyta</taxon>
        <taxon>Tracheophyta</taxon>
        <taxon>Spermatophyta</taxon>
        <taxon>Magnoliopsida</taxon>
        <taxon>eudicotyledons</taxon>
        <taxon>Gunneridae</taxon>
        <taxon>Pentapetalae</taxon>
        <taxon>rosids</taxon>
        <taxon>malvids</taxon>
        <taxon>Malvales</taxon>
        <taxon>Malvaceae</taxon>
        <taxon>Grewioideae</taxon>
        <taxon>Apeibeae</taxon>
        <taxon>Corchorus</taxon>
    </lineage>
</organism>
<proteinExistence type="predicted"/>
<dbReference type="OrthoDB" id="758082at2759"/>
<feature type="region of interest" description="Disordered" evidence="1">
    <location>
        <begin position="102"/>
        <end position="121"/>
    </location>
</feature>
<dbReference type="AlphaFoldDB" id="A0A1R3GPE1"/>
<name>A0A1R3GPE1_9ROSI</name>
<dbReference type="Proteomes" id="UP000187203">
    <property type="component" value="Unassembled WGS sequence"/>
</dbReference>
<feature type="compositionally biased region" description="Gly residues" evidence="1">
    <location>
        <begin position="112"/>
        <end position="121"/>
    </location>
</feature>
<dbReference type="STRING" id="93759.A0A1R3GPE1"/>
<accession>A0A1R3GPE1</accession>
<reference evidence="3" key="1">
    <citation type="submission" date="2013-09" db="EMBL/GenBank/DDBJ databases">
        <title>Corchorus olitorius genome sequencing.</title>
        <authorList>
            <person name="Alam M."/>
            <person name="Haque M.S."/>
            <person name="Islam M.S."/>
            <person name="Emdad E.M."/>
            <person name="Islam M.M."/>
            <person name="Ahmed B."/>
            <person name="Halim A."/>
            <person name="Hossen Q.M.M."/>
            <person name="Hossain M.Z."/>
            <person name="Ahmed R."/>
            <person name="Khan M.M."/>
            <person name="Islam R."/>
            <person name="Rashid M.M."/>
            <person name="Khan S.A."/>
            <person name="Rahman M.S."/>
            <person name="Alam M."/>
            <person name="Yahiya A.S."/>
            <person name="Khan M.S."/>
            <person name="Azam M.S."/>
            <person name="Haque T."/>
            <person name="Lashkar M.Z.H."/>
            <person name="Akhand A.I."/>
            <person name="Morshed G."/>
            <person name="Roy S."/>
            <person name="Uddin K.S."/>
            <person name="Rabeya T."/>
            <person name="Hossain A.S."/>
            <person name="Chowdhury A."/>
            <person name="Snigdha A.R."/>
            <person name="Mortoza M.S."/>
            <person name="Matin S.A."/>
            <person name="Hoque S.M.E."/>
            <person name="Islam M.K."/>
            <person name="Roy D.K."/>
            <person name="Haider R."/>
            <person name="Moosa M.M."/>
            <person name="Elias S.M."/>
            <person name="Hasan A.M."/>
            <person name="Jahan S."/>
            <person name="Shafiuddin M."/>
            <person name="Mahmood N."/>
            <person name="Shommy N.S."/>
        </authorList>
    </citation>
    <scope>NUCLEOTIDE SEQUENCE [LARGE SCALE GENOMIC DNA]</scope>
    <source>
        <strain evidence="3">cv. O-4</strain>
    </source>
</reference>
<evidence type="ECO:0000313" key="3">
    <source>
        <dbReference type="Proteomes" id="UP000187203"/>
    </source>
</evidence>
<keyword evidence="3" id="KW-1185">Reference proteome</keyword>
<protein>
    <submittedName>
        <fullName evidence="2">Seed maturation protein</fullName>
    </submittedName>
</protein>
<gene>
    <name evidence="2" type="ORF">COLO4_33991</name>
</gene>
<evidence type="ECO:0000313" key="2">
    <source>
        <dbReference type="EMBL" id="OMO59941.1"/>
    </source>
</evidence>
<comment type="caution">
    <text evidence="2">The sequence shown here is derived from an EMBL/GenBank/DDBJ whole genome shotgun (WGS) entry which is preliminary data.</text>
</comment>